<keyword evidence="3" id="KW-1185">Reference proteome</keyword>
<dbReference type="InterPro" id="IPR027417">
    <property type="entry name" value="P-loop_NTPase"/>
</dbReference>
<protein>
    <submittedName>
        <fullName evidence="2">Polyphosphate:AMP phosphotransferase</fullName>
    </submittedName>
</protein>
<accession>A0A1W1XJ97</accession>
<evidence type="ECO:0000313" key="3">
    <source>
        <dbReference type="Proteomes" id="UP000192761"/>
    </source>
</evidence>
<dbReference type="NCBIfam" id="TIGR03708">
    <property type="entry name" value="poly_P_AMP_trns"/>
    <property type="match status" value="1"/>
</dbReference>
<dbReference type="Proteomes" id="UP000192761">
    <property type="component" value="Unassembled WGS sequence"/>
</dbReference>
<dbReference type="SUPFAM" id="SSF52540">
    <property type="entry name" value="P-loop containing nucleoside triphosphate hydrolases"/>
    <property type="match status" value="2"/>
</dbReference>
<name>A0A1W1XJ97_9NEIS</name>
<dbReference type="Pfam" id="PF03976">
    <property type="entry name" value="PPK2"/>
    <property type="match status" value="2"/>
</dbReference>
<dbReference type="OrthoDB" id="9775224at2"/>
<dbReference type="STRING" id="1121001.SAMN02745857_01741"/>
<dbReference type="GO" id="GO:0043751">
    <property type="term" value="F:polyphosphate:AMP phosphotransferase activity"/>
    <property type="evidence" value="ECO:0007669"/>
    <property type="project" value="InterPro"/>
</dbReference>
<dbReference type="AlphaFoldDB" id="A0A1W1XJ97"/>
<proteinExistence type="predicted"/>
<organism evidence="2 3">
    <name type="scientific">Andreprevotia lacus DSM 23236</name>
    <dbReference type="NCBI Taxonomy" id="1121001"/>
    <lineage>
        <taxon>Bacteria</taxon>
        <taxon>Pseudomonadati</taxon>
        <taxon>Pseudomonadota</taxon>
        <taxon>Betaproteobacteria</taxon>
        <taxon>Neisseriales</taxon>
        <taxon>Chitinibacteraceae</taxon>
        <taxon>Andreprevotia</taxon>
    </lineage>
</organism>
<feature type="domain" description="Polyphosphate kinase-2-related" evidence="1">
    <location>
        <begin position="11"/>
        <end position="233"/>
    </location>
</feature>
<sequence>MFESAELGHAIDKTTYKEREAALREALLAAQVELKRRGDFPVIIVLAGMPAAGKGEIANLLAEWMDPRHISTLAFDPPNDEEAARPPFWRFWRALPPKGTIGIVFGSWYADPLWHWDSERHQVQIERRIERILRLEKLLTDDGALVLKFWLHLSEDRLKKRLKTLEADPLTAWRVSKEDKHFLKHYEQNAQHAEQLLTRTNQADSSWRVVEGWDANYRALSIGQQVLDAVNHHLARDSIKQRRADAAPLQPSIDGVRLLDTLPLGHAPIKDYKQQLEALQGRLNGLVRDSRFARHAVVAVFEGMDAAGKGGAIRRITGALDARQYRVVPIAAPTDEEKAQPYLWRFWRHVPSCGRLTIFDRSWYGRVLVERIEGFATPAEWLRAYGEINDFEAQLDDAGVIVVKFWLAIDKDEQLARFKAREAIDWKRFKITEEDWRNRDKWDDYIAAGSDMVERTSTTIAPWHLIGANNKQHARIAVLTALCDAIESRLKRKD</sequence>
<gene>
    <name evidence="2" type="ORF">SAMN02745857_01741</name>
</gene>
<keyword evidence="2" id="KW-0808">Transferase</keyword>
<reference evidence="2 3" key="1">
    <citation type="submission" date="2017-04" db="EMBL/GenBank/DDBJ databases">
        <authorList>
            <person name="Afonso C.L."/>
            <person name="Miller P.J."/>
            <person name="Scott M.A."/>
            <person name="Spackman E."/>
            <person name="Goraichik I."/>
            <person name="Dimitrov K.M."/>
            <person name="Suarez D.L."/>
            <person name="Swayne D.E."/>
        </authorList>
    </citation>
    <scope>NUCLEOTIDE SEQUENCE [LARGE SCALE GENOMIC DNA]</scope>
    <source>
        <strain evidence="2 3">DSM 23236</strain>
    </source>
</reference>
<dbReference type="EMBL" id="FWXD01000009">
    <property type="protein sequence ID" value="SMC24060.1"/>
    <property type="molecule type" value="Genomic_DNA"/>
</dbReference>
<dbReference type="Gene3D" id="3.40.50.300">
    <property type="entry name" value="P-loop containing nucleotide triphosphate hydrolases"/>
    <property type="match status" value="2"/>
</dbReference>
<dbReference type="RefSeq" id="WP_084090568.1">
    <property type="nucleotide sequence ID" value="NZ_FWXD01000009.1"/>
</dbReference>
<evidence type="ECO:0000259" key="1">
    <source>
        <dbReference type="Pfam" id="PF03976"/>
    </source>
</evidence>
<dbReference type="GO" id="GO:0006797">
    <property type="term" value="P:polyphosphate metabolic process"/>
    <property type="evidence" value="ECO:0007669"/>
    <property type="project" value="InterPro"/>
</dbReference>
<evidence type="ECO:0000313" key="2">
    <source>
        <dbReference type="EMBL" id="SMC24060.1"/>
    </source>
</evidence>
<dbReference type="InterPro" id="IPR022488">
    <property type="entry name" value="PPK2-related"/>
</dbReference>
<feature type="domain" description="Polyphosphate kinase-2-related" evidence="1">
    <location>
        <begin position="270"/>
        <end position="492"/>
    </location>
</feature>
<dbReference type="PANTHER" id="PTHR34383">
    <property type="entry name" value="POLYPHOSPHATE:AMP PHOSPHOTRANSFERASE-RELATED"/>
    <property type="match status" value="1"/>
</dbReference>
<dbReference type="PANTHER" id="PTHR34383:SF3">
    <property type="entry name" value="POLYPHOSPHATE:AMP PHOSPHOTRANSFERASE"/>
    <property type="match status" value="1"/>
</dbReference>
<dbReference type="InterPro" id="IPR022489">
    <property type="entry name" value="PolyP_AMP_Tfrase"/>
</dbReference>